<dbReference type="EMBL" id="LT671858">
    <property type="protein sequence ID" value="SIM85301.1"/>
    <property type="molecule type" value="Genomic_DNA"/>
</dbReference>
<evidence type="ECO:0000313" key="2">
    <source>
        <dbReference type="EMBL" id="SJK85578.1"/>
    </source>
</evidence>
<evidence type="ECO:0000313" key="3">
    <source>
        <dbReference type="Proteomes" id="UP000187822"/>
    </source>
</evidence>
<sequence length="149" mass="16067">MSTDIGEMLNEKLNNPESRKAVEYLLENAGTLSGIVEWIKTMEDTGMAESLKGLIYLVANMRGILTDDMLNGISTILNSLLEILAKVSDPHIADSMVGLIDDISSGKLSKEPKIHGTLSLLGELKDPEVESGLAVTINMLKILGKLGRS</sequence>
<accession>A0A1N5WJ75</accession>
<dbReference type="STRING" id="1673428.CPM_1799"/>
<reference evidence="2" key="3">
    <citation type="submission" date="2016-06" db="EMBL/GenBank/DDBJ databases">
        <authorList>
            <person name="Olsen C.W."/>
            <person name="Carey S."/>
            <person name="Hinshaw L."/>
            <person name="Karasin A.I."/>
        </authorList>
    </citation>
    <scope>NUCLEOTIDE SEQUENCE [LARGE SCALE GENOMIC DNA]</scope>
    <source>
        <strain evidence="2">PM4</strain>
    </source>
</reference>
<keyword evidence="3" id="KW-1185">Reference proteome</keyword>
<protein>
    <recommendedName>
        <fullName evidence="5">DUF1641 domain-containing protein</fullName>
    </recommendedName>
</protein>
<gene>
    <name evidence="2" type="ORF">CPM_1799</name>
    <name evidence="1" type="ORF">CSP5_1860</name>
</gene>
<evidence type="ECO:0000313" key="4">
    <source>
        <dbReference type="Proteomes" id="UP000195607"/>
    </source>
</evidence>
<dbReference type="Proteomes" id="UP000195607">
    <property type="component" value="Chromosome I"/>
</dbReference>
<dbReference type="AlphaFoldDB" id="A0A1N5WJ75"/>
<organism evidence="1 4">
    <name type="scientific">Cuniculiplasma divulgatum</name>
    <dbReference type="NCBI Taxonomy" id="1673428"/>
    <lineage>
        <taxon>Archaea</taxon>
        <taxon>Methanobacteriati</taxon>
        <taxon>Thermoplasmatota</taxon>
        <taxon>Thermoplasmata</taxon>
        <taxon>Thermoplasmatales</taxon>
        <taxon>Cuniculiplasmataceae</taxon>
        <taxon>Cuniculiplasma</taxon>
    </lineage>
</organism>
<reference evidence="1 4" key="1">
    <citation type="submission" date="2016-04" db="EMBL/GenBank/DDBJ databases">
        <authorList>
            <person name="Evans L.H."/>
            <person name="Alamgir A."/>
            <person name="Owens N."/>
            <person name="Weber N.D."/>
            <person name="Virtaneva K."/>
            <person name="Barbian K."/>
            <person name="Babar A."/>
            <person name="Rosenke K."/>
        </authorList>
    </citation>
    <scope>NUCLEOTIDE SEQUENCE [LARGE SCALE GENOMIC DNA]</scope>
    <source>
        <strain evidence="1">S5</strain>
        <strain evidence="4">S5(T) (JCM 30642 \VKM B-2941)</strain>
    </source>
</reference>
<dbReference type="InterPro" id="IPR012440">
    <property type="entry name" value="DUF1641"/>
</dbReference>
<evidence type="ECO:0008006" key="5">
    <source>
        <dbReference type="Google" id="ProtNLM"/>
    </source>
</evidence>
<dbReference type="Proteomes" id="UP000187822">
    <property type="component" value="Chromosome I"/>
</dbReference>
<dbReference type="GeneID" id="41589097"/>
<dbReference type="RefSeq" id="WP_077076681.1">
    <property type="nucleotide sequence ID" value="NZ_LT671858.1"/>
</dbReference>
<dbReference type="KEGG" id="cdiv:CPM_1799"/>
<evidence type="ECO:0000313" key="1">
    <source>
        <dbReference type="EMBL" id="SIM85301.1"/>
    </source>
</evidence>
<proteinExistence type="predicted"/>
<reference evidence="3" key="2">
    <citation type="submission" date="2016-06" db="EMBL/GenBank/DDBJ databases">
        <authorList>
            <person name="Toshchakov V.S."/>
        </authorList>
    </citation>
    <scope>NUCLEOTIDE SEQUENCE [LARGE SCALE GENOMIC DNA]</scope>
    <source>
        <strain>PM4 (JCM 30641</strain>
        <strain evidence="3">\VKM B-2940)</strain>
    </source>
</reference>
<name>A0A1N5WJ75_9ARCH</name>
<dbReference type="Pfam" id="PF07849">
    <property type="entry name" value="DUF1641"/>
    <property type="match status" value="1"/>
</dbReference>
<dbReference type="EMBL" id="LT719092">
    <property type="protein sequence ID" value="SJK85578.1"/>
    <property type="molecule type" value="Genomic_DNA"/>
</dbReference>